<sequence>MRLSERLRNEIGRSLEESFGSIEATLFGSRADDTRRGGDIDVAVSSELSREEFRAGKAAFLASLMRKGFDLPIDLVQFSEASPLLQEEIHRSGVPLCRNLAQQA</sequence>
<proteinExistence type="predicted"/>
<evidence type="ECO:0000259" key="1">
    <source>
        <dbReference type="Pfam" id="PF18765"/>
    </source>
</evidence>
<dbReference type="PANTHER" id="PTHR43852:SF2">
    <property type="entry name" value="PROTEIN ADENYLYLTRANSFERASE MNTA"/>
    <property type="match status" value="1"/>
</dbReference>
<dbReference type="InterPro" id="IPR041633">
    <property type="entry name" value="Polbeta"/>
</dbReference>
<dbReference type="EMBL" id="CAADEX010000142">
    <property type="protein sequence ID" value="VFJ64919.1"/>
    <property type="molecule type" value="Genomic_DNA"/>
</dbReference>
<dbReference type="PANTHER" id="PTHR43852">
    <property type="entry name" value="NUCLEOTIDYLTRANSFERASE"/>
    <property type="match status" value="1"/>
</dbReference>
<organism evidence="2">
    <name type="scientific">Candidatus Kentrum sp. DK</name>
    <dbReference type="NCBI Taxonomy" id="2126562"/>
    <lineage>
        <taxon>Bacteria</taxon>
        <taxon>Pseudomonadati</taxon>
        <taxon>Pseudomonadota</taxon>
        <taxon>Gammaproteobacteria</taxon>
        <taxon>Candidatus Kentrum</taxon>
    </lineage>
</organism>
<reference evidence="2" key="1">
    <citation type="submission" date="2019-02" db="EMBL/GenBank/DDBJ databases">
        <authorList>
            <person name="Gruber-Vodicka R. H."/>
            <person name="Seah K. B. B."/>
        </authorList>
    </citation>
    <scope>NUCLEOTIDE SEQUENCE</scope>
    <source>
        <strain evidence="2">BECK_DK47</strain>
    </source>
</reference>
<dbReference type="AlphaFoldDB" id="A0A450TDC0"/>
<dbReference type="InterPro" id="IPR043519">
    <property type="entry name" value="NT_sf"/>
</dbReference>
<dbReference type="GO" id="GO:0016740">
    <property type="term" value="F:transferase activity"/>
    <property type="evidence" value="ECO:0007669"/>
    <property type="project" value="UniProtKB-KW"/>
</dbReference>
<dbReference type="Pfam" id="PF18765">
    <property type="entry name" value="Polbeta"/>
    <property type="match status" value="1"/>
</dbReference>
<dbReference type="Gene3D" id="3.30.460.10">
    <property type="entry name" value="Beta Polymerase, domain 2"/>
    <property type="match status" value="1"/>
</dbReference>
<feature type="domain" description="Polymerase beta nucleotidyltransferase" evidence="1">
    <location>
        <begin position="22"/>
        <end position="98"/>
    </location>
</feature>
<name>A0A450TDC0_9GAMM</name>
<accession>A0A450TDC0</accession>
<protein>
    <submittedName>
        <fullName evidence="2">Nucleotidyltransferase domain-containing protein</fullName>
    </submittedName>
</protein>
<dbReference type="InterPro" id="IPR052930">
    <property type="entry name" value="TA_antitoxin_MntA"/>
</dbReference>
<keyword evidence="2" id="KW-0808">Transferase</keyword>
<dbReference type="CDD" id="cd05403">
    <property type="entry name" value="NT_KNTase_like"/>
    <property type="match status" value="1"/>
</dbReference>
<evidence type="ECO:0000313" key="2">
    <source>
        <dbReference type="EMBL" id="VFJ64919.1"/>
    </source>
</evidence>
<dbReference type="SUPFAM" id="SSF81301">
    <property type="entry name" value="Nucleotidyltransferase"/>
    <property type="match status" value="1"/>
</dbReference>
<gene>
    <name evidence="2" type="ORF">BECKDK2373B_GA0170837_11426</name>
</gene>